<gene>
    <name evidence="2" type="ORF">EZS28_032118</name>
</gene>
<evidence type="ECO:0000313" key="3">
    <source>
        <dbReference type="Proteomes" id="UP000324800"/>
    </source>
</evidence>
<evidence type="ECO:0000256" key="1">
    <source>
        <dbReference type="SAM" id="Phobius"/>
    </source>
</evidence>
<organism evidence="2 3">
    <name type="scientific">Streblomastix strix</name>
    <dbReference type="NCBI Taxonomy" id="222440"/>
    <lineage>
        <taxon>Eukaryota</taxon>
        <taxon>Metamonada</taxon>
        <taxon>Preaxostyla</taxon>
        <taxon>Oxymonadida</taxon>
        <taxon>Streblomastigidae</taxon>
        <taxon>Streblomastix</taxon>
    </lineage>
</organism>
<evidence type="ECO:0000313" key="2">
    <source>
        <dbReference type="EMBL" id="KAA6372355.1"/>
    </source>
</evidence>
<proteinExistence type="predicted"/>
<sequence>MGTSDGHLISCLQASPFCYSRMFVTNKSISLVCTLVIVIKIFAIIACILSLIARLGVSQCLIFCSVGCSSDQRNFPISSHSSDCSTMVVTGVLAVNFGWSKITKSHYQMPVRPPTILELQWYLNKEVRQGEKGEINYYPRLSWSQERHILNAIAIYSSATDLKRYVDINFEQEDDPIDCTNDIKSENLEEDFACTQKIDKVAWETDPRTKYTKGICASGSIRIALSVIAAAVVFPVVAFLF</sequence>
<dbReference type="EMBL" id="SNRW01013663">
    <property type="protein sequence ID" value="KAA6372355.1"/>
    <property type="molecule type" value="Genomic_DNA"/>
</dbReference>
<dbReference type="AlphaFoldDB" id="A0A5J4URD8"/>
<accession>A0A5J4URD8</accession>
<dbReference type="Proteomes" id="UP000324800">
    <property type="component" value="Unassembled WGS sequence"/>
</dbReference>
<reference evidence="2 3" key="1">
    <citation type="submission" date="2019-03" db="EMBL/GenBank/DDBJ databases">
        <title>Single cell metagenomics reveals metabolic interactions within the superorganism composed of flagellate Streblomastix strix and complex community of Bacteroidetes bacteria on its surface.</title>
        <authorList>
            <person name="Treitli S.C."/>
            <person name="Kolisko M."/>
            <person name="Husnik F."/>
            <person name="Keeling P."/>
            <person name="Hampl V."/>
        </authorList>
    </citation>
    <scope>NUCLEOTIDE SEQUENCE [LARGE SCALE GENOMIC DNA]</scope>
    <source>
        <strain evidence="2">ST1C</strain>
    </source>
</reference>
<protein>
    <submittedName>
        <fullName evidence="2">Uncharacterized protein</fullName>
    </submittedName>
</protein>
<feature type="transmembrane region" description="Helical" evidence="1">
    <location>
        <begin position="29"/>
        <end position="53"/>
    </location>
</feature>
<keyword evidence="1" id="KW-1133">Transmembrane helix</keyword>
<keyword evidence="1" id="KW-0472">Membrane</keyword>
<comment type="caution">
    <text evidence="2">The sequence shown here is derived from an EMBL/GenBank/DDBJ whole genome shotgun (WGS) entry which is preliminary data.</text>
</comment>
<feature type="transmembrane region" description="Helical" evidence="1">
    <location>
        <begin position="220"/>
        <end position="240"/>
    </location>
</feature>
<keyword evidence="1" id="KW-0812">Transmembrane</keyword>
<name>A0A5J4URD8_9EUKA</name>